<name>A0A1S8BM35_9PEZI</name>
<feature type="compositionally biased region" description="Polar residues" evidence="1">
    <location>
        <begin position="528"/>
        <end position="540"/>
    </location>
</feature>
<dbReference type="GO" id="GO:0031931">
    <property type="term" value="C:TORC1 complex"/>
    <property type="evidence" value="ECO:0007669"/>
    <property type="project" value="InterPro"/>
</dbReference>
<dbReference type="PANTHER" id="PTHR22794">
    <property type="entry name" value="THAP DOMAIN PROTEIN 11"/>
    <property type="match status" value="1"/>
</dbReference>
<gene>
    <name evidence="2" type="ORF">BK809_0005276</name>
</gene>
<dbReference type="Proteomes" id="UP000190776">
    <property type="component" value="Unassembled WGS sequence"/>
</dbReference>
<dbReference type="AlphaFoldDB" id="A0A1S8BM35"/>
<feature type="compositionally biased region" description="Low complexity" evidence="1">
    <location>
        <begin position="280"/>
        <end position="291"/>
    </location>
</feature>
<protein>
    <submittedName>
        <fullName evidence="2">Uncharacterized protein</fullName>
    </submittedName>
</protein>
<feature type="compositionally biased region" description="Polar residues" evidence="1">
    <location>
        <begin position="432"/>
        <end position="447"/>
    </location>
</feature>
<feature type="compositionally biased region" description="Polar residues" evidence="1">
    <location>
        <begin position="129"/>
        <end position="139"/>
    </location>
</feature>
<dbReference type="Pfam" id="PF10452">
    <property type="entry name" value="TCO89"/>
    <property type="match status" value="1"/>
</dbReference>
<evidence type="ECO:0000313" key="2">
    <source>
        <dbReference type="EMBL" id="OMP88557.1"/>
    </source>
</evidence>
<feature type="compositionally biased region" description="Polar residues" evidence="1">
    <location>
        <begin position="300"/>
        <end position="314"/>
    </location>
</feature>
<accession>A0A1S8BM35</accession>
<feature type="compositionally biased region" description="Polar residues" evidence="1">
    <location>
        <begin position="109"/>
        <end position="120"/>
    </location>
</feature>
<feature type="compositionally biased region" description="Basic residues" evidence="1">
    <location>
        <begin position="40"/>
        <end position="51"/>
    </location>
</feature>
<organism evidence="2 3">
    <name type="scientific">Diplodia seriata</name>
    <dbReference type="NCBI Taxonomy" id="420778"/>
    <lineage>
        <taxon>Eukaryota</taxon>
        <taxon>Fungi</taxon>
        <taxon>Dikarya</taxon>
        <taxon>Ascomycota</taxon>
        <taxon>Pezizomycotina</taxon>
        <taxon>Dothideomycetes</taxon>
        <taxon>Dothideomycetes incertae sedis</taxon>
        <taxon>Botryosphaeriales</taxon>
        <taxon>Botryosphaeriaceae</taxon>
        <taxon>Diplodia</taxon>
    </lineage>
</organism>
<dbReference type="PANTHER" id="PTHR22794:SF2">
    <property type="entry name" value="THAP DOMAIN-CONTAINING PROTEIN 11"/>
    <property type="match status" value="1"/>
</dbReference>
<feature type="compositionally biased region" description="Pro residues" evidence="1">
    <location>
        <begin position="1"/>
        <end position="11"/>
    </location>
</feature>
<feature type="region of interest" description="Disordered" evidence="1">
    <location>
        <begin position="1"/>
        <end position="447"/>
    </location>
</feature>
<feature type="compositionally biased region" description="Polar residues" evidence="1">
    <location>
        <begin position="77"/>
        <end position="93"/>
    </location>
</feature>
<evidence type="ECO:0000256" key="1">
    <source>
        <dbReference type="SAM" id="MobiDB-lite"/>
    </source>
</evidence>
<feature type="compositionally biased region" description="Low complexity" evidence="1">
    <location>
        <begin position="18"/>
        <end position="39"/>
    </location>
</feature>
<dbReference type="GO" id="GO:0000329">
    <property type="term" value="C:fungal-type vacuole membrane"/>
    <property type="evidence" value="ECO:0007669"/>
    <property type="project" value="TreeGrafter"/>
</dbReference>
<sequence>MPSPEQPPRRPAGPKRNQSSQSHVSQSPSDGQPQGQQHPKQQHKAQRHVVGHGRMGPRNPSYKNLSKAGAQRPPTGDGSTRNHQRTLSGSSTPVPAEVQAVRPGLKRNATASAVPRSTSHVVLKKNHSSSHLPRQMSTKSMHKHRTSSDLETLKRAHKQRSRQVSPDPEPDHPAVRFDLGGDDGGEDDNDWTEESASQSPATTRSNTRQNSVVLEPHKQAFSAQQQQKQQQQQQKKQQQQQQQQQQLQQQQDASDDDTDTDTDESTETDAPKRRARTQPHSRSTSHPGSPSSRRDADRVTYSSNQINGASSYHQPNLPDADMITSRILQRSASHSLRPQVSDVSATVVSDSHDARSLSHSTGSTMIDTPSGNKEAVSRFIDGDGSSGTPRDSSILPHHPKGSGGELTPGKRNKSVPNMTDREPSTKHRRHVSSGTATPTDLHPSRTQQKLWLQRASSNIEPQQKEYLPRNGHSTSQLYPAGVTYTPSGEVVIDRELLRRFDEAASEYKVVRRFRNPVADAIARLPEIPSSSRKNRNSLSVKSGGGAQQRPSTNAGPGPDSGVSGLVRQHSLRASSAGEGMDRERGTPTSVTEAVAAARRARVSFDLPGRGDSPQDRVAAEKDEIEEICRRIWERNELPEGE</sequence>
<comment type="caution">
    <text evidence="2">The sequence shown here is derived from an EMBL/GenBank/DDBJ whole genome shotgun (WGS) entry which is preliminary data.</text>
</comment>
<feature type="compositionally biased region" description="Polar residues" evidence="1">
    <location>
        <begin position="326"/>
        <end position="338"/>
    </location>
</feature>
<proteinExistence type="predicted"/>
<dbReference type="OrthoDB" id="5430106at2759"/>
<feature type="region of interest" description="Disordered" evidence="1">
    <location>
        <begin position="525"/>
        <end position="620"/>
    </location>
</feature>
<evidence type="ECO:0000313" key="3">
    <source>
        <dbReference type="Proteomes" id="UP000190776"/>
    </source>
</evidence>
<feature type="compositionally biased region" description="Polar residues" evidence="1">
    <location>
        <begin position="357"/>
        <end position="371"/>
    </location>
</feature>
<feature type="compositionally biased region" description="Polar residues" evidence="1">
    <location>
        <begin position="194"/>
        <end position="212"/>
    </location>
</feature>
<dbReference type="GO" id="GO:0031929">
    <property type="term" value="P:TOR signaling"/>
    <property type="evidence" value="ECO:0007669"/>
    <property type="project" value="InterPro"/>
</dbReference>
<feature type="compositionally biased region" description="Low complexity" evidence="1">
    <location>
        <begin position="340"/>
        <end position="349"/>
    </location>
</feature>
<feature type="compositionally biased region" description="Acidic residues" evidence="1">
    <location>
        <begin position="180"/>
        <end position="193"/>
    </location>
</feature>
<feature type="compositionally biased region" description="Low complexity" evidence="1">
    <location>
        <begin position="224"/>
        <end position="252"/>
    </location>
</feature>
<feature type="compositionally biased region" description="Acidic residues" evidence="1">
    <location>
        <begin position="253"/>
        <end position="267"/>
    </location>
</feature>
<dbReference type="InterPro" id="IPR018857">
    <property type="entry name" value="TORC1_cplx_su_TCO89"/>
</dbReference>
<dbReference type="EMBL" id="MSZU01000074">
    <property type="protein sequence ID" value="OMP88557.1"/>
    <property type="molecule type" value="Genomic_DNA"/>
</dbReference>
<reference evidence="2 3" key="1">
    <citation type="submission" date="2017-01" db="EMBL/GenBank/DDBJ databases">
        <title>Draft genome sequence of Diplodia seriata F98.1, a fungal species involved in grapevine trunk diseases.</title>
        <authorList>
            <person name="Robert-Siegwald G."/>
            <person name="Vallet J."/>
            <person name="Abou-Mansour E."/>
            <person name="Xu J."/>
            <person name="Rey P."/>
            <person name="Bertsch C."/>
            <person name="Rego C."/>
            <person name="Larignon P."/>
            <person name="Fontaine F."/>
            <person name="Lebrun M.-H."/>
        </authorList>
    </citation>
    <scope>NUCLEOTIDE SEQUENCE [LARGE SCALE GENOMIC DNA]</scope>
    <source>
        <strain evidence="2 3">F98.1</strain>
    </source>
</reference>